<proteinExistence type="predicted"/>
<accession>D6RR07</accession>
<dbReference type="OrthoDB" id="5362978at2759"/>
<dbReference type="GeneID" id="9378521"/>
<evidence type="ECO:0000256" key="1">
    <source>
        <dbReference type="SAM" id="MobiDB-lite"/>
    </source>
</evidence>
<dbReference type="Proteomes" id="UP000001861">
    <property type="component" value="Unassembled WGS sequence"/>
</dbReference>
<evidence type="ECO:0000313" key="3">
    <source>
        <dbReference type="Proteomes" id="UP000001861"/>
    </source>
</evidence>
<sequence length="280" mass="31164">MVDTSGHEGIASLCGYKEISGENEDREACSGLEAISMSPQQQFLGTIPGPPEVQAIPGPPERTPSPAEPPALSPSEYPRDKGQKWDTQGGRLALGTIHRFYPIWREILEYWFPPDQGFDIRQDWQIPALEDGGFDARRKALYASLAVLYAGSPIILVQLHPPASSKPYERSPRSNASGPYLHSPEKMYKYGNMLFRRASLWSAHSSMCVISAAGLYWSGFLRFTDATYEDREELFDEENELEAGCGTIDDWVGEWDEKVTSPGSYLAFKELFAIVKGGCE</sequence>
<reference evidence="2 3" key="1">
    <citation type="journal article" date="2010" name="Proc. Natl. Acad. Sci. U.S.A.">
        <title>Insights into evolution of multicellular fungi from the assembled chromosomes of the mushroom Coprinopsis cinerea (Coprinus cinereus).</title>
        <authorList>
            <person name="Stajich J.E."/>
            <person name="Wilke S.K."/>
            <person name="Ahren D."/>
            <person name="Au C.H."/>
            <person name="Birren B.W."/>
            <person name="Borodovsky M."/>
            <person name="Burns C."/>
            <person name="Canback B."/>
            <person name="Casselton L.A."/>
            <person name="Cheng C.K."/>
            <person name="Deng J."/>
            <person name="Dietrich F.S."/>
            <person name="Fargo D.C."/>
            <person name="Farman M.L."/>
            <person name="Gathman A.C."/>
            <person name="Goldberg J."/>
            <person name="Guigo R."/>
            <person name="Hoegger P.J."/>
            <person name="Hooker J.B."/>
            <person name="Huggins A."/>
            <person name="James T.Y."/>
            <person name="Kamada T."/>
            <person name="Kilaru S."/>
            <person name="Kodira C."/>
            <person name="Kues U."/>
            <person name="Kupfer D."/>
            <person name="Kwan H.S."/>
            <person name="Lomsadze A."/>
            <person name="Li W."/>
            <person name="Lilly W.W."/>
            <person name="Ma L.J."/>
            <person name="Mackey A.J."/>
            <person name="Manning G."/>
            <person name="Martin F."/>
            <person name="Muraguchi H."/>
            <person name="Natvig D.O."/>
            <person name="Palmerini H."/>
            <person name="Ramesh M.A."/>
            <person name="Rehmeyer C.J."/>
            <person name="Roe B.A."/>
            <person name="Shenoy N."/>
            <person name="Stanke M."/>
            <person name="Ter-Hovhannisyan V."/>
            <person name="Tunlid A."/>
            <person name="Velagapudi R."/>
            <person name="Vision T.J."/>
            <person name="Zeng Q."/>
            <person name="Zolan M.E."/>
            <person name="Pukkila P.J."/>
        </authorList>
    </citation>
    <scope>NUCLEOTIDE SEQUENCE [LARGE SCALE GENOMIC DNA]</scope>
    <source>
        <strain evidence="3">Okayama-7 / 130 / ATCC MYA-4618 / FGSC 9003</strain>
    </source>
</reference>
<dbReference type="KEGG" id="cci:CC1G_15804"/>
<dbReference type="EMBL" id="AACS02000013">
    <property type="protein sequence ID" value="EFI26590.1"/>
    <property type="molecule type" value="Genomic_DNA"/>
</dbReference>
<dbReference type="InParanoid" id="D6RR07"/>
<name>D6RR07_COPC7</name>
<keyword evidence="3" id="KW-1185">Reference proteome</keyword>
<organism evidence="2 3">
    <name type="scientific">Coprinopsis cinerea (strain Okayama-7 / 130 / ATCC MYA-4618 / FGSC 9003)</name>
    <name type="common">Inky cap fungus</name>
    <name type="synonym">Hormographiella aspergillata</name>
    <dbReference type="NCBI Taxonomy" id="240176"/>
    <lineage>
        <taxon>Eukaryota</taxon>
        <taxon>Fungi</taxon>
        <taxon>Dikarya</taxon>
        <taxon>Basidiomycota</taxon>
        <taxon>Agaricomycotina</taxon>
        <taxon>Agaricomycetes</taxon>
        <taxon>Agaricomycetidae</taxon>
        <taxon>Agaricales</taxon>
        <taxon>Agaricineae</taxon>
        <taxon>Psathyrellaceae</taxon>
        <taxon>Coprinopsis</taxon>
    </lineage>
</organism>
<dbReference type="AlphaFoldDB" id="D6RR07"/>
<evidence type="ECO:0000313" key="2">
    <source>
        <dbReference type="EMBL" id="EFI26590.1"/>
    </source>
</evidence>
<dbReference type="RefSeq" id="XP_002910084.1">
    <property type="nucleotide sequence ID" value="XM_002910038.1"/>
</dbReference>
<comment type="caution">
    <text evidence="2">The sequence shown here is derived from an EMBL/GenBank/DDBJ whole genome shotgun (WGS) entry which is preliminary data.</text>
</comment>
<gene>
    <name evidence="2" type="ORF">CC1G_15804</name>
</gene>
<feature type="compositionally biased region" description="Pro residues" evidence="1">
    <location>
        <begin position="57"/>
        <end position="72"/>
    </location>
</feature>
<feature type="region of interest" description="Disordered" evidence="1">
    <location>
        <begin position="39"/>
        <end position="88"/>
    </location>
</feature>
<dbReference type="VEuPathDB" id="FungiDB:CC1G_15804"/>
<dbReference type="HOGENOM" id="CLU_994021_0_0_1"/>
<protein>
    <submittedName>
        <fullName evidence="2">Uncharacterized protein</fullName>
    </submittedName>
</protein>